<dbReference type="PANTHER" id="PTHR40940:SF1">
    <property type="entry name" value="PROTEIN BATD"/>
    <property type="match status" value="1"/>
</dbReference>
<keyword evidence="1" id="KW-0472">Membrane</keyword>
<reference evidence="3" key="1">
    <citation type="journal article" date="2014" name="Int. J. Syst. Evol. Microbiol.">
        <title>Complete genome sequence of Corynebacterium casei LMG S-19264T (=DSM 44701T), isolated from a smear-ripened cheese.</title>
        <authorList>
            <consortium name="US DOE Joint Genome Institute (JGI-PGF)"/>
            <person name="Walter F."/>
            <person name="Albersmeier A."/>
            <person name="Kalinowski J."/>
            <person name="Ruckert C."/>
        </authorList>
    </citation>
    <scope>NUCLEOTIDE SEQUENCE</scope>
    <source>
        <strain evidence="3">KCTC 12710</strain>
    </source>
</reference>
<sequence>MVKTIGIIITFLLIPLASLGQNIIAYATVNTNEAYIGQPVKLTVSVYTSTWFTEGVDLGNIQIDNALTVYFRSVSNSRAFSGKNYAGVSFYYNVFPTEEGQITIPSLSINIASPKPGGYKGLKKTVTTKPKSFNVLPVPLGYNPNNWLVATYLNVNQKWSTALENIKVGDVVQRTIDRSAGGTMAEFIPASIWDSIPGISVYPRRAKVNTKKSKTAISASRSETVNYLFEKEGEVIFPATEYMYWNSNNKKFYKKHIDSVVIQVKPNPDLSMLSSIKKSLQKDTIEAAETQEKPFLIFGLTPKTFVIYLIVSLLGGLILFYISKRLIAFIKLKRTNYLHSEGFAFVQLKKALNHHDYFAFSRTSLIWVKKLNAKFETLEDLAEQTNSKPLNNALSKLNHALFKDEQTNIALYSDVLEAIKATRQAYFQTQSITKKEASKRTTWLNPISKS</sequence>
<name>A0A918RDW5_9FLAO</name>
<gene>
    <name evidence="3" type="ORF">GCM10007028_32700</name>
</gene>
<dbReference type="InterPro" id="IPR057699">
    <property type="entry name" value="DUF7939"/>
</dbReference>
<feature type="transmembrane region" description="Helical" evidence="1">
    <location>
        <begin position="305"/>
        <end position="323"/>
    </location>
</feature>
<protein>
    <recommendedName>
        <fullName evidence="2">DUF7939 domain-containing protein</fullName>
    </recommendedName>
</protein>
<dbReference type="AlphaFoldDB" id="A0A918RDW5"/>
<dbReference type="Proteomes" id="UP000636004">
    <property type="component" value="Unassembled WGS sequence"/>
</dbReference>
<dbReference type="InterPro" id="IPR025738">
    <property type="entry name" value="BatD"/>
</dbReference>
<keyword evidence="1" id="KW-1133">Transmembrane helix</keyword>
<comment type="caution">
    <text evidence="3">The sequence shown here is derived from an EMBL/GenBank/DDBJ whole genome shotgun (WGS) entry which is preliminary data.</text>
</comment>
<evidence type="ECO:0000256" key="1">
    <source>
        <dbReference type="SAM" id="Phobius"/>
    </source>
</evidence>
<keyword evidence="1" id="KW-0812">Transmembrane</keyword>
<accession>A0A918RDW5</accession>
<organism evidence="3 4">
    <name type="scientific">Algibacter mikhailovii</name>
    <dbReference type="NCBI Taxonomy" id="425498"/>
    <lineage>
        <taxon>Bacteria</taxon>
        <taxon>Pseudomonadati</taxon>
        <taxon>Bacteroidota</taxon>
        <taxon>Flavobacteriia</taxon>
        <taxon>Flavobacteriales</taxon>
        <taxon>Flavobacteriaceae</taxon>
        <taxon>Algibacter</taxon>
    </lineage>
</organism>
<keyword evidence="4" id="KW-1185">Reference proteome</keyword>
<dbReference type="Pfam" id="PF13584">
    <property type="entry name" value="BatD"/>
    <property type="match status" value="1"/>
</dbReference>
<evidence type="ECO:0000313" key="3">
    <source>
        <dbReference type="EMBL" id="GGZ91736.1"/>
    </source>
</evidence>
<reference evidence="3" key="2">
    <citation type="submission" date="2020-09" db="EMBL/GenBank/DDBJ databases">
        <authorList>
            <person name="Sun Q."/>
            <person name="Kim S."/>
        </authorList>
    </citation>
    <scope>NUCLEOTIDE SEQUENCE</scope>
    <source>
        <strain evidence="3">KCTC 12710</strain>
    </source>
</reference>
<dbReference type="PANTHER" id="PTHR40940">
    <property type="entry name" value="PROTEIN BATD-RELATED"/>
    <property type="match status" value="1"/>
</dbReference>
<feature type="domain" description="DUF7939" evidence="2">
    <location>
        <begin position="343"/>
        <end position="424"/>
    </location>
</feature>
<dbReference type="RefSeq" id="WP_189362511.1">
    <property type="nucleotide sequence ID" value="NZ_BMWZ01000009.1"/>
</dbReference>
<evidence type="ECO:0000259" key="2">
    <source>
        <dbReference type="Pfam" id="PF25607"/>
    </source>
</evidence>
<dbReference type="Pfam" id="PF25607">
    <property type="entry name" value="DUF7939"/>
    <property type="match status" value="1"/>
</dbReference>
<evidence type="ECO:0000313" key="4">
    <source>
        <dbReference type="Proteomes" id="UP000636004"/>
    </source>
</evidence>
<proteinExistence type="predicted"/>
<dbReference type="EMBL" id="BMWZ01000009">
    <property type="protein sequence ID" value="GGZ91736.1"/>
    <property type="molecule type" value="Genomic_DNA"/>
</dbReference>